<organism evidence="1 2">
    <name type="scientific">Ditylenchus dipsaci</name>
    <dbReference type="NCBI Taxonomy" id="166011"/>
    <lineage>
        <taxon>Eukaryota</taxon>
        <taxon>Metazoa</taxon>
        <taxon>Ecdysozoa</taxon>
        <taxon>Nematoda</taxon>
        <taxon>Chromadorea</taxon>
        <taxon>Rhabditida</taxon>
        <taxon>Tylenchina</taxon>
        <taxon>Tylenchomorpha</taxon>
        <taxon>Sphaerularioidea</taxon>
        <taxon>Anguinidae</taxon>
        <taxon>Anguininae</taxon>
        <taxon>Ditylenchus</taxon>
    </lineage>
</organism>
<reference evidence="2" key="1">
    <citation type="submission" date="2022-11" db="UniProtKB">
        <authorList>
            <consortium name="WormBaseParasite"/>
        </authorList>
    </citation>
    <scope>IDENTIFICATION</scope>
</reference>
<name>A0A915EIH3_9BILA</name>
<dbReference type="AlphaFoldDB" id="A0A915EIH3"/>
<proteinExistence type="predicted"/>
<dbReference type="Proteomes" id="UP000887574">
    <property type="component" value="Unplaced"/>
</dbReference>
<sequence length="151" mass="17476">MHSQRIGVKKLAVTNRAEDSTKCYTWSNHYTTKPIDDSVQIAYYECCGCRSLRARSLVEKKRKLPTRKANLSNNTWIDLEPNNEHFYVITGKRNFHEKKFQAEAATGMRESPSAEIVRLKKKSPPSLQTSQLSVKKCVKQQWLVGMRFPRT</sequence>
<evidence type="ECO:0000313" key="1">
    <source>
        <dbReference type="Proteomes" id="UP000887574"/>
    </source>
</evidence>
<dbReference type="WBParaSite" id="jg6350">
    <property type="protein sequence ID" value="jg6350"/>
    <property type="gene ID" value="jg6350"/>
</dbReference>
<evidence type="ECO:0000313" key="2">
    <source>
        <dbReference type="WBParaSite" id="jg6350"/>
    </source>
</evidence>
<protein>
    <submittedName>
        <fullName evidence="2">Uncharacterized protein</fullName>
    </submittedName>
</protein>
<keyword evidence="1" id="KW-1185">Reference proteome</keyword>
<accession>A0A915EIH3</accession>